<accession>A0A318JSH0</accession>
<comment type="caution">
    <text evidence="1">The sequence shown here is derived from an EMBL/GenBank/DDBJ whole genome shotgun (WGS) entry which is preliminary data.</text>
</comment>
<reference evidence="1 2" key="1">
    <citation type="submission" date="2018-05" db="EMBL/GenBank/DDBJ databases">
        <title>Genomic Encyclopedia of Type Strains, Phase IV (KMG-IV): sequencing the most valuable type-strain genomes for metagenomic binning, comparative biology and taxonomic classification.</title>
        <authorList>
            <person name="Goeker M."/>
        </authorList>
    </citation>
    <scope>NUCLEOTIDE SEQUENCE [LARGE SCALE GENOMIC DNA]</scope>
    <source>
        <strain evidence="1 2">DSM 44704</strain>
    </source>
</reference>
<keyword evidence="2" id="KW-1185">Reference proteome</keyword>
<dbReference type="Proteomes" id="UP000247569">
    <property type="component" value="Unassembled WGS sequence"/>
</dbReference>
<name>A0A318JSH0_9NOCA</name>
<proteinExistence type="predicted"/>
<evidence type="ECO:0000313" key="2">
    <source>
        <dbReference type="Proteomes" id="UP000247569"/>
    </source>
</evidence>
<dbReference type="EMBL" id="QJKF01000026">
    <property type="protein sequence ID" value="PXX53960.1"/>
    <property type="molecule type" value="Genomic_DNA"/>
</dbReference>
<organism evidence="1 2">
    <name type="scientific">Nocardia tenerifensis</name>
    <dbReference type="NCBI Taxonomy" id="228006"/>
    <lineage>
        <taxon>Bacteria</taxon>
        <taxon>Bacillati</taxon>
        <taxon>Actinomycetota</taxon>
        <taxon>Actinomycetes</taxon>
        <taxon>Mycobacteriales</taxon>
        <taxon>Nocardiaceae</taxon>
        <taxon>Nocardia</taxon>
    </lineage>
</organism>
<gene>
    <name evidence="1" type="ORF">DFR70_12681</name>
</gene>
<sequence>MIGIQSTSLGDESARWFMRDTGTVHLLSVRCGAKVTTLPSQPQLEEYRELSAPLRAEIRRRVDNAVRPAHTTPAS</sequence>
<evidence type="ECO:0000313" key="1">
    <source>
        <dbReference type="EMBL" id="PXX53960.1"/>
    </source>
</evidence>
<protein>
    <submittedName>
        <fullName evidence="1">Uncharacterized protein</fullName>
    </submittedName>
</protein>
<dbReference type="AlphaFoldDB" id="A0A318JSH0"/>